<evidence type="ECO:0000256" key="1">
    <source>
        <dbReference type="ARBA" id="ARBA00004141"/>
    </source>
</evidence>
<dbReference type="GO" id="GO:0005886">
    <property type="term" value="C:plasma membrane"/>
    <property type="evidence" value="ECO:0007669"/>
    <property type="project" value="TreeGrafter"/>
</dbReference>
<evidence type="ECO:0000256" key="10">
    <source>
        <dbReference type="ARBA" id="ARBA00033270"/>
    </source>
</evidence>
<evidence type="ECO:0000313" key="17">
    <source>
        <dbReference type="EMBL" id="OGZ96676.1"/>
    </source>
</evidence>
<evidence type="ECO:0000256" key="8">
    <source>
        <dbReference type="ARBA" id="ARBA00023136"/>
    </source>
</evidence>
<keyword evidence="5" id="KW-0133">Cell shape</keyword>
<evidence type="ECO:0000256" key="14">
    <source>
        <dbReference type="ARBA" id="ARBA00044770"/>
    </source>
</evidence>
<keyword evidence="6" id="KW-0573">Peptidoglycan synthesis</keyword>
<comment type="similarity">
    <text evidence="11">Belongs to the SEDS family. FtsW subfamily.</text>
</comment>
<evidence type="ECO:0000256" key="7">
    <source>
        <dbReference type="ARBA" id="ARBA00022989"/>
    </source>
</evidence>
<feature type="non-terminal residue" evidence="17">
    <location>
        <position position="336"/>
    </location>
</feature>
<organism evidence="17 18">
    <name type="scientific">Candidatus Sungbacteria bacterium RIFCSPHIGHO2_01_FULL_50_25</name>
    <dbReference type="NCBI Taxonomy" id="1802265"/>
    <lineage>
        <taxon>Bacteria</taxon>
        <taxon>Candidatus Sungiibacteriota</taxon>
    </lineage>
</organism>
<reference evidence="17 18" key="1">
    <citation type="journal article" date="2016" name="Nat. Commun.">
        <title>Thousands of microbial genomes shed light on interconnected biogeochemical processes in an aquifer system.</title>
        <authorList>
            <person name="Anantharaman K."/>
            <person name="Brown C.T."/>
            <person name="Hug L.A."/>
            <person name="Sharon I."/>
            <person name="Castelle C.J."/>
            <person name="Probst A.J."/>
            <person name="Thomas B.C."/>
            <person name="Singh A."/>
            <person name="Wilkins M.J."/>
            <person name="Karaoz U."/>
            <person name="Brodie E.L."/>
            <person name="Williams K.H."/>
            <person name="Hubbard S.S."/>
            <person name="Banfield J.F."/>
        </authorList>
    </citation>
    <scope>NUCLEOTIDE SEQUENCE [LARGE SCALE GENOMIC DNA]</scope>
</reference>
<evidence type="ECO:0000256" key="11">
    <source>
        <dbReference type="ARBA" id="ARBA00038053"/>
    </source>
</evidence>
<dbReference type="GO" id="GO:0015648">
    <property type="term" value="F:lipid-linked peptidoglycan transporter activity"/>
    <property type="evidence" value="ECO:0007669"/>
    <property type="project" value="TreeGrafter"/>
</dbReference>
<dbReference type="GO" id="GO:0051301">
    <property type="term" value="P:cell division"/>
    <property type="evidence" value="ECO:0007669"/>
    <property type="project" value="InterPro"/>
</dbReference>
<feature type="transmembrane region" description="Helical" evidence="16">
    <location>
        <begin position="75"/>
        <end position="93"/>
    </location>
</feature>
<dbReference type="GO" id="GO:0008955">
    <property type="term" value="F:peptidoglycan glycosyltransferase activity"/>
    <property type="evidence" value="ECO:0007669"/>
    <property type="project" value="UniProtKB-EC"/>
</dbReference>
<evidence type="ECO:0000313" key="18">
    <source>
        <dbReference type="Proteomes" id="UP000178574"/>
    </source>
</evidence>
<proteinExistence type="inferred from homology"/>
<feature type="transmembrane region" description="Helical" evidence="16">
    <location>
        <begin position="165"/>
        <end position="182"/>
    </location>
</feature>
<feature type="transmembrane region" description="Helical" evidence="16">
    <location>
        <begin position="140"/>
        <end position="159"/>
    </location>
</feature>
<dbReference type="AlphaFoldDB" id="A0A1G2KB62"/>
<evidence type="ECO:0000256" key="9">
    <source>
        <dbReference type="ARBA" id="ARBA00032370"/>
    </source>
</evidence>
<feature type="transmembrane region" description="Helical" evidence="16">
    <location>
        <begin position="274"/>
        <end position="295"/>
    </location>
</feature>
<evidence type="ECO:0000256" key="4">
    <source>
        <dbReference type="ARBA" id="ARBA00022692"/>
    </source>
</evidence>
<keyword evidence="2" id="KW-0328">Glycosyltransferase</keyword>
<protein>
    <recommendedName>
        <fullName evidence="12">Probable peptidoglycan glycosyltransferase FtsW</fullName>
        <ecNumber evidence="14">2.4.99.28</ecNumber>
    </recommendedName>
    <alternativeName>
        <fullName evidence="13">Cell division protein FtsW</fullName>
    </alternativeName>
    <alternativeName>
        <fullName evidence="10">Cell wall polymerase</fullName>
    </alternativeName>
    <alternativeName>
        <fullName evidence="9">Peptidoglycan polymerase</fullName>
    </alternativeName>
</protein>
<feature type="transmembrane region" description="Helical" evidence="16">
    <location>
        <begin position="105"/>
        <end position="128"/>
    </location>
</feature>
<name>A0A1G2KB62_9BACT</name>
<keyword evidence="4 16" id="KW-0812">Transmembrane</keyword>
<dbReference type="InterPro" id="IPR001182">
    <property type="entry name" value="FtsW/RodA"/>
</dbReference>
<dbReference type="EC" id="2.4.99.28" evidence="14"/>
<sequence length="336" mass="37117">MDWVIRGADKKLFWTVIVLFVGGILILSSASIVLSEKHAGTFYYYSLRQLLTGGVVGLACFFAAMHMPYRMWRKFGVFLMVLSFMLLALLFIPQFGFSHGGARRWLAFGSFTFQPSEILKLSFIVYLASWLDARRSDVGSVAYGLIPFSLMVALVSVFLVMQPDIGTLLIILSTVGFMYLLGGGRWHQVGILAVFGIVIGFFLVQLKPYLLNRIWVFFNPDFDPSGIGYQIAQSLIAIGSGGILGRGFGQSIQKYSYLPEPMGDSIFAVYLEEMGFLGALLLVGVFAFFLWRGLHIARRARDTFGKLLASGITVGIFIQAFINMAAISGLLPLTGV</sequence>
<dbReference type="PANTHER" id="PTHR30474">
    <property type="entry name" value="CELL CYCLE PROTEIN"/>
    <property type="match status" value="1"/>
</dbReference>
<feature type="transmembrane region" description="Helical" evidence="16">
    <location>
        <begin position="307"/>
        <end position="331"/>
    </location>
</feature>
<dbReference type="GO" id="GO:0032153">
    <property type="term" value="C:cell division site"/>
    <property type="evidence" value="ECO:0007669"/>
    <property type="project" value="TreeGrafter"/>
</dbReference>
<comment type="catalytic activity">
    <reaction evidence="15">
        <text>[GlcNAc-(1-&gt;4)-Mur2Ac(oyl-L-Ala-gamma-D-Glu-L-Lys-D-Ala-D-Ala)](n)-di-trans,octa-cis-undecaprenyl diphosphate + beta-D-GlcNAc-(1-&gt;4)-Mur2Ac(oyl-L-Ala-gamma-D-Glu-L-Lys-D-Ala-D-Ala)-di-trans,octa-cis-undecaprenyl diphosphate = [GlcNAc-(1-&gt;4)-Mur2Ac(oyl-L-Ala-gamma-D-Glu-L-Lys-D-Ala-D-Ala)](n+1)-di-trans,octa-cis-undecaprenyl diphosphate + di-trans,octa-cis-undecaprenyl diphosphate + H(+)</text>
        <dbReference type="Rhea" id="RHEA:23708"/>
        <dbReference type="Rhea" id="RHEA-COMP:9602"/>
        <dbReference type="Rhea" id="RHEA-COMP:9603"/>
        <dbReference type="ChEBI" id="CHEBI:15378"/>
        <dbReference type="ChEBI" id="CHEBI:58405"/>
        <dbReference type="ChEBI" id="CHEBI:60033"/>
        <dbReference type="ChEBI" id="CHEBI:78435"/>
        <dbReference type="EC" id="2.4.99.28"/>
    </reaction>
</comment>
<comment type="caution">
    <text evidence="17">The sequence shown here is derived from an EMBL/GenBank/DDBJ whole genome shotgun (WGS) entry which is preliminary data.</text>
</comment>
<dbReference type="PANTHER" id="PTHR30474:SF2">
    <property type="entry name" value="PEPTIDOGLYCAN GLYCOSYLTRANSFERASE FTSW-RELATED"/>
    <property type="match status" value="1"/>
</dbReference>
<evidence type="ECO:0000256" key="5">
    <source>
        <dbReference type="ARBA" id="ARBA00022960"/>
    </source>
</evidence>
<evidence type="ECO:0000256" key="3">
    <source>
        <dbReference type="ARBA" id="ARBA00022679"/>
    </source>
</evidence>
<evidence type="ECO:0000256" key="16">
    <source>
        <dbReference type="SAM" id="Phobius"/>
    </source>
</evidence>
<evidence type="ECO:0000256" key="2">
    <source>
        <dbReference type="ARBA" id="ARBA00022676"/>
    </source>
</evidence>
<keyword evidence="3" id="KW-0808">Transferase</keyword>
<feature type="transmembrane region" description="Helical" evidence="16">
    <location>
        <begin position="12"/>
        <end position="30"/>
    </location>
</feature>
<accession>A0A1G2KB62</accession>
<feature type="transmembrane region" description="Helical" evidence="16">
    <location>
        <begin position="42"/>
        <end position="63"/>
    </location>
</feature>
<dbReference type="Proteomes" id="UP000178574">
    <property type="component" value="Unassembled WGS sequence"/>
</dbReference>
<evidence type="ECO:0000256" key="13">
    <source>
        <dbReference type="ARBA" id="ARBA00041418"/>
    </source>
</evidence>
<keyword evidence="7 16" id="KW-1133">Transmembrane helix</keyword>
<dbReference type="Pfam" id="PF01098">
    <property type="entry name" value="FTSW_RODA_SPOVE"/>
    <property type="match status" value="1"/>
</dbReference>
<gene>
    <name evidence="17" type="ORF">A2847_01530</name>
</gene>
<keyword evidence="8 16" id="KW-0472">Membrane</keyword>
<evidence type="ECO:0000256" key="6">
    <source>
        <dbReference type="ARBA" id="ARBA00022984"/>
    </source>
</evidence>
<dbReference type="GO" id="GO:0008360">
    <property type="term" value="P:regulation of cell shape"/>
    <property type="evidence" value="ECO:0007669"/>
    <property type="project" value="UniProtKB-KW"/>
</dbReference>
<evidence type="ECO:0000256" key="12">
    <source>
        <dbReference type="ARBA" id="ARBA00041185"/>
    </source>
</evidence>
<evidence type="ECO:0000256" key="15">
    <source>
        <dbReference type="ARBA" id="ARBA00049902"/>
    </source>
</evidence>
<feature type="transmembrane region" description="Helical" evidence="16">
    <location>
        <begin position="189"/>
        <end position="210"/>
    </location>
</feature>
<comment type="subcellular location">
    <subcellularLocation>
        <location evidence="1">Membrane</location>
        <topology evidence="1">Multi-pass membrane protein</topology>
    </subcellularLocation>
</comment>
<dbReference type="EMBL" id="MHQD01000007">
    <property type="protein sequence ID" value="OGZ96676.1"/>
    <property type="molecule type" value="Genomic_DNA"/>
</dbReference>
<dbReference type="GO" id="GO:0009252">
    <property type="term" value="P:peptidoglycan biosynthetic process"/>
    <property type="evidence" value="ECO:0007669"/>
    <property type="project" value="UniProtKB-KW"/>
</dbReference>